<keyword evidence="10" id="KW-0573">Peptidoglycan synthesis</keyword>
<evidence type="ECO:0000256" key="2">
    <source>
        <dbReference type="ARBA" id="ARBA00004752"/>
    </source>
</evidence>
<dbReference type="InterPro" id="IPR018044">
    <property type="entry name" value="Peptidase_S11"/>
</dbReference>
<organism evidence="17 18">
    <name type="scientific">Atopostipes suicloacalis DSM 15692</name>
    <dbReference type="NCBI Taxonomy" id="1121025"/>
    <lineage>
        <taxon>Bacteria</taxon>
        <taxon>Bacillati</taxon>
        <taxon>Bacillota</taxon>
        <taxon>Bacilli</taxon>
        <taxon>Lactobacillales</taxon>
        <taxon>Carnobacteriaceae</taxon>
        <taxon>Atopostipes</taxon>
    </lineage>
</organism>
<dbReference type="Gene3D" id="3.40.710.10">
    <property type="entry name" value="DD-peptidase/beta-lactamase superfamily"/>
    <property type="match status" value="1"/>
</dbReference>
<keyword evidence="6" id="KW-0645">Protease</keyword>
<evidence type="ECO:0000256" key="5">
    <source>
        <dbReference type="ARBA" id="ARBA00022645"/>
    </source>
</evidence>
<comment type="catalytic activity">
    <reaction evidence="12">
        <text>Preferential cleavage: (Ac)2-L-Lys-D-Ala-|-D-Ala. Also transpeptidation of peptidyl-alanyl moieties that are N-acyl substituents of D-alanine.</text>
        <dbReference type="EC" id="3.4.16.4"/>
    </reaction>
</comment>
<dbReference type="InterPro" id="IPR001967">
    <property type="entry name" value="Peptidase_S11_N"/>
</dbReference>
<feature type="active site" evidence="13">
    <location>
        <position position="135"/>
    </location>
</feature>
<evidence type="ECO:0000256" key="1">
    <source>
        <dbReference type="ARBA" id="ARBA00003217"/>
    </source>
</evidence>
<dbReference type="GO" id="GO:0071555">
    <property type="term" value="P:cell wall organization"/>
    <property type="evidence" value="ECO:0007669"/>
    <property type="project" value="UniProtKB-KW"/>
</dbReference>
<dbReference type="OrthoDB" id="9791132at2"/>
<keyword evidence="5 17" id="KW-0121">Carboxypeptidase</keyword>
<dbReference type="EMBL" id="FQUF01000011">
    <property type="protein sequence ID" value="SHE67565.1"/>
    <property type="molecule type" value="Genomic_DNA"/>
</dbReference>
<dbReference type="STRING" id="1121025.SAMN02745249_00904"/>
<dbReference type="InterPro" id="IPR012907">
    <property type="entry name" value="Peptidase_S11_C"/>
</dbReference>
<evidence type="ECO:0000256" key="7">
    <source>
        <dbReference type="ARBA" id="ARBA00022729"/>
    </source>
</evidence>
<feature type="active site" description="Acyl-ester intermediate" evidence="13">
    <location>
        <position position="71"/>
    </location>
</feature>
<evidence type="ECO:0000256" key="13">
    <source>
        <dbReference type="PIRSR" id="PIRSR618044-1"/>
    </source>
</evidence>
<evidence type="ECO:0000256" key="15">
    <source>
        <dbReference type="RuleBase" id="RU004016"/>
    </source>
</evidence>
<keyword evidence="11" id="KW-0961">Cell wall biogenesis/degradation</keyword>
<name>A0A1M4VF99_9LACT</name>
<keyword evidence="18" id="KW-1185">Reference proteome</keyword>
<evidence type="ECO:0000256" key="11">
    <source>
        <dbReference type="ARBA" id="ARBA00023316"/>
    </source>
</evidence>
<dbReference type="Pfam" id="PF07943">
    <property type="entry name" value="PBP5_C"/>
    <property type="match status" value="1"/>
</dbReference>
<dbReference type="PANTHER" id="PTHR21581:SF11">
    <property type="entry name" value="D-ALANYL-D-ALANINE CARBOXYPEPTIDASE DACA"/>
    <property type="match status" value="1"/>
</dbReference>
<dbReference type="GO" id="GO:0009002">
    <property type="term" value="F:serine-type D-Ala-D-Ala carboxypeptidase activity"/>
    <property type="evidence" value="ECO:0007669"/>
    <property type="project" value="UniProtKB-EC"/>
</dbReference>
<comment type="pathway">
    <text evidence="2">Cell wall biogenesis; peptidoglycan biosynthesis.</text>
</comment>
<dbReference type="InterPro" id="IPR037167">
    <property type="entry name" value="Peptidase_S11_C_sf"/>
</dbReference>
<dbReference type="Proteomes" id="UP000184128">
    <property type="component" value="Unassembled WGS sequence"/>
</dbReference>
<feature type="binding site" evidence="14">
    <location>
        <position position="260"/>
    </location>
    <ligand>
        <name>substrate</name>
    </ligand>
</feature>
<evidence type="ECO:0000256" key="12">
    <source>
        <dbReference type="ARBA" id="ARBA00034000"/>
    </source>
</evidence>
<reference evidence="17 18" key="1">
    <citation type="submission" date="2016-11" db="EMBL/GenBank/DDBJ databases">
        <authorList>
            <person name="Jaros S."/>
            <person name="Januszkiewicz K."/>
            <person name="Wedrychowicz H."/>
        </authorList>
    </citation>
    <scope>NUCLEOTIDE SEQUENCE [LARGE SCALE GENOMIC DNA]</scope>
    <source>
        <strain evidence="17 18">DSM 15692</strain>
    </source>
</reference>
<sequence>MFNQKIKLNLKKSTIIGASSAALFGALAPNLGQAVQAKSLDVDAEASIIVDFDTGQILQGQDIDEPLGIASMSKMIVEYILFEEVDAGNISWDKEVSISDHAYQISQNYELSNVPLRIDDTYTIKELYEAMAIYSANGATVAIAEAIAGSEPEFVDRMIETVESFGVTDASLVNATGLNNEYLQDNLYPGSSESDENMMSARSAAIIANHILTDYPEILEIASTPTKTFREGTVDAVNMVNWNWMLPGMLFEREHVDGLKTGTTDLAGATFAGTAEEEGRRLITVVLNSGDDKTTRFVETDKMMDFGFDEWTMQEVTENWEDRLDYEPLAVANGKEDTVNFEPSETLEMLVQLDDNIEEDLNYSVVWNPDILTEDGSVEAPIAKGMELGELVIEYSGNELGYLEKDKVTSVPLVATEAVDKAGLFGQAWNWMVSFFDSIASRF</sequence>
<dbReference type="GO" id="GO:0009252">
    <property type="term" value="P:peptidoglycan biosynthetic process"/>
    <property type="evidence" value="ECO:0007669"/>
    <property type="project" value="UniProtKB-UniPathway"/>
</dbReference>
<dbReference type="PRINTS" id="PR00725">
    <property type="entry name" value="DADACBPTASE1"/>
</dbReference>
<keyword evidence="7" id="KW-0732">Signal</keyword>
<proteinExistence type="inferred from homology"/>
<dbReference type="UniPathway" id="UPA00219"/>
<dbReference type="RefSeq" id="WP_084136845.1">
    <property type="nucleotide sequence ID" value="NZ_FQUF01000011.1"/>
</dbReference>
<comment type="similarity">
    <text evidence="3 15">Belongs to the peptidase S11 family.</text>
</comment>
<dbReference type="PANTHER" id="PTHR21581">
    <property type="entry name" value="D-ALANYL-D-ALANINE CARBOXYPEPTIDASE"/>
    <property type="match status" value="1"/>
</dbReference>
<evidence type="ECO:0000256" key="6">
    <source>
        <dbReference type="ARBA" id="ARBA00022670"/>
    </source>
</evidence>
<feature type="domain" description="Peptidase S11 D-Ala-D-Ala carboxypeptidase A C-terminal" evidence="16">
    <location>
        <begin position="311"/>
        <end position="421"/>
    </location>
</feature>
<evidence type="ECO:0000256" key="14">
    <source>
        <dbReference type="PIRSR" id="PIRSR618044-2"/>
    </source>
</evidence>
<gene>
    <name evidence="17" type="ORF">SAMN02745249_00904</name>
</gene>
<evidence type="ECO:0000256" key="9">
    <source>
        <dbReference type="ARBA" id="ARBA00022960"/>
    </source>
</evidence>
<evidence type="ECO:0000313" key="18">
    <source>
        <dbReference type="Proteomes" id="UP000184128"/>
    </source>
</evidence>
<feature type="active site" description="Proton acceptor" evidence="13">
    <location>
        <position position="74"/>
    </location>
</feature>
<dbReference type="InterPro" id="IPR012338">
    <property type="entry name" value="Beta-lactam/transpept-like"/>
</dbReference>
<dbReference type="SUPFAM" id="SSF56601">
    <property type="entry name" value="beta-lactamase/transpeptidase-like"/>
    <property type="match status" value="1"/>
</dbReference>
<dbReference type="EC" id="3.4.16.4" evidence="4"/>
<evidence type="ECO:0000256" key="3">
    <source>
        <dbReference type="ARBA" id="ARBA00007164"/>
    </source>
</evidence>
<evidence type="ECO:0000256" key="8">
    <source>
        <dbReference type="ARBA" id="ARBA00022801"/>
    </source>
</evidence>
<comment type="function">
    <text evidence="1">Removes C-terminal D-alanyl residues from sugar-peptide cell wall precursors.</text>
</comment>
<keyword evidence="9" id="KW-0133">Cell shape</keyword>
<dbReference type="InterPro" id="IPR015956">
    <property type="entry name" value="Peniciliin-bd_prot_C_sf"/>
</dbReference>
<dbReference type="GO" id="GO:0006508">
    <property type="term" value="P:proteolysis"/>
    <property type="evidence" value="ECO:0007669"/>
    <property type="project" value="UniProtKB-KW"/>
</dbReference>
<evidence type="ECO:0000256" key="10">
    <source>
        <dbReference type="ARBA" id="ARBA00022984"/>
    </source>
</evidence>
<dbReference type="GO" id="GO:0008360">
    <property type="term" value="P:regulation of cell shape"/>
    <property type="evidence" value="ECO:0007669"/>
    <property type="project" value="UniProtKB-KW"/>
</dbReference>
<dbReference type="AlphaFoldDB" id="A0A1M4VF99"/>
<dbReference type="SUPFAM" id="SSF69189">
    <property type="entry name" value="Penicillin-binding protein associated domain"/>
    <property type="match status" value="1"/>
</dbReference>
<keyword evidence="8" id="KW-0378">Hydrolase</keyword>
<protein>
    <recommendedName>
        <fullName evidence="4">serine-type D-Ala-D-Ala carboxypeptidase</fullName>
        <ecNumber evidence="4">3.4.16.4</ecNumber>
    </recommendedName>
</protein>
<dbReference type="Gene3D" id="2.60.410.10">
    <property type="entry name" value="D-Ala-D-Ala carboxypeptidase, C-terminal domain"/>
    <property type="match status" value="1"/>
</dbReference>
<evidence type="ECO:0000259" key="16">
    <source>
        <dbReference type="SMART" id="SM00936"/>
    </source>
</evidence>
<evidence type="ECO:0000313" key="17">
    <source>
        <dbReference type="EMBL" id="SHE67565.1"/>
    </source>
</evidence>
<dbReference type="Pfam" id="PF00768">
    <property type="entry name" value="Peptidase_S11"/>
    <property type="match status" value="1"/>
</dbReference>
<dbReference type="SMART" id="SM00936">
    <property type="entry name" value="PBP5_C"/>
    <property type="match status" value="1"/>
</dbReference>
<evidence type="ECO:0000256" key="4">
    <source>
        <dbReference type="ARBA" id="ARBA00012448"/>
    </source>
</evidence>
<accession>A0A1M4VF99</accession>